<evidence type="ECO:0000256" key="2">
    <source>
        <dbReference type="RuleBase" id="RU000587"/>
    </source>
</evidence>
<dbReference type="SUPFAM" id="SSF53756">
    <property type="entry name" value="UDP-Glycosyltransferase/glycogen phosphorylase"/>
    <property type="match status" value="1"/>
</dbReference>
<dbReference type="Proteomes" id="UP000472265">
    <property type="component" value="Chromosome 8"/>
</dbReference>
<dbReference type="GO" id="GO:0008184">
    <property type="term" value="F:glycogen phosphorylase activity"/>
    <property type="evidence" value="ECO:0007669"/>
    <property type="project" value="InterPro"/>
</dbReference>
<dbReference type="OMA" id="RCQERVI"/>
<keyword evidence="2" id="KW-0663">Pyridoxal phosphate</keyword>
<comment type="cofactor">
    <cofactor evidence="2">
        <name>pyridoxal 5'-phosphate</name>
        <dbReference type="ChEBI" id="CHEBI:597326"/>
    </cofactor>
</comment>
<comment type="function">
    <text evidence="2">Allosteric enzyme that catalyzes the rate-limiting step in glycogen catabolism, the phosphorolytic cleavage of glycogen to produce glucose-1-phosphate, and plays a central role in maintaining cellular and organismal glucose homeostasis.</text>
</comment>
<keyword evidence="4" id="KW-1185">Reference proteome</keyword>
<name>A0A671UYQ5_SPAAU</name>
<dbReference type="GO" id="GO:0030170">
    <property type="term" value="F:pyridoxal phosphate binding"/>
    <property type="evidence" value="ECO:0007669"/>
    <property type="project" value="TreeGrafter"/>
</dbReference>
<comment type="catalytic activity">
    <reaction evidence="2">
        <text>[(1-&gt;4)-alpha-D-glucosyl](n) + phosphate = [(1-&gt;4)-alpha-D-glucosyl](n-1) + alpha-D-glucose 1-phosphate</text>
        <dbReference type="Rhea" id="RHEA:41732"/>
        <dbReference type="Rhea" id="RHEA-COMP:9584"/>
        <dbReference type="Rhea" id="RHEA-COMP:9586"/>
        <dbReference type="ChEBI" id="CHEBI:15444"/>
        <dbReference type="ChEBI" id="CHEBI:43474"/>
        <dbReference type="ChEBI" id="CHEBI:58601"/>
        <dbReference type="EC" id="2.4.1.1"/>
    </reaction>
</comment>
<dbReference type="GeneTree" id="ENSGT00950000183148"/>
<dbReference type="PANTHER" id="PTHR11468:SF13">
    <property type="entry name" value="GLYCOGEN PHOSPHORYLASE"/>
    <property type="match status" value="1"/>
</dbReference>
<comment type="similarity">
    <text evidence="1 2">Belongs to the glycogen phosphorylase family.</text>
</comment>
<keyword evidence="2" id="KW-0808">Transferase</keyword>
<dbReference type="Gene3D" id="3.40.50.2000">
    <property type="entry name" value="Glycogen Phosphorylase B"/>
    <property type="match status" value="2"/>
</dbReference>
<sequence>DQIQAGFFSPAEPELFKDLIHMLLDHDRFKVFADFEAYVRCQERVIERYKNPKEWTKMVIRNIAASGKFSSNRTISQYARKIWGVELSDVKIPPPNEPPSQN</sequence>
<dbReference type="EC" id="2.4.1.1" evidence="2"/>
<protein>
    <recommendedName>
        <fullName evidence="2">Alpha-1,4 glucan phosphorylase</fullName>
        <ecNumber evidence="2">2.4.1.1</ecNumber>
    </recommendedName>
</protein>
<dbReference type="Pfam" id="PF00343">
    <property type="entry name" value="Phosphorylase"/>
    <property type="match status" value="1"/>
</dbReference>
<dbReference type="GO" id="GO:0005737">
    <property type="term" value="C:cytoplasm"/>
    <property type="evidence" value="ECO:0007669"/>
    <property type="project" value="TreeGrafter"/>
</dbReference>
<keyword evidence="2" id="KW-0328">Glycosyltransferase</keyword>
<dbReference type="PANTHER" id="PTHR11468">
    <property type="entry name" value="GLYCOGEN PHOSPHORYLASE"/>
    <property type="match status" value="1"/>
</dbReference>
<reference evidence="3" key="2">
    <citation type="submission" date="2025-08" db="UniProtKB">
        <authorList>
            <consortium name="Ensembl"/>
        </authorList>
    </citation>
    <scope>IDENTIFICATION</scope>
</reference>
<dbReference type="AlphaFoldDB" id="A0A671UYQ5"/>
<organism evidence="3 4">
    <name type="scientific">Sparus aurata</name>
    <name type="common">Gilthead sea bream</name>
    <dbReference type="NCBI Taxonomy" id="8175"/>
    <lineage>
        <taxon>Eukaryota</taxon>
        <taxon>Metazoa</taxon>
        <taxon>Chordata</taxon>
        <taxon>Craniata</taxon>
        <taxon>Vertebrata</taxon>
        <taxon>Euteleostomi</taxon>
        <taxon>Actinopterygii</taxon>
        <taxon>Neopterygii</taxon>
        <taxon>Teleostei</taxon>
        <taxon>Neoteleostei</taxon>
        <taxon>Acanthomorphata</taxon>
        <taxon>Eupercaria</taxon>
        <taxon>Spariformes</taxon>
        <taxon>Sparidae</taxon>
        <taxon>Sparus</taxon>
    </lineage>
</organism>
<dbReference type="InParanoid" id="A0A671UYQ5"/>
<accession>A0A671UYQ5</accession>
<evidence type="ECO:0000313" key="4">
    <source>
        <dbReference type="Proteomes" id="UP000472265"/>
    </source>
</evidence>
<dbReference type="InterPro" id="IPR000811">
    <property type="entry name" value="Glyco_trans_35"/>
</dbReference>
<evidence type="ECO:0000313" key="3">
    <source>
        <dbReference type="Ensembl" id="ENSSAUP00010019043.1"/>
    </source>
</evidence>
<evidence type="ECO:0000256" key="1">
    <source>
        <dbReference type="ARBA" id="ARBA00006047"/>
    </source>
</evidence>
<proteinExistence type="inferred from homology"/>
<keyword evidence="2" id="KW-0119">Carbohydrate metabolism</keyword>
<dbReference type="Ensembl" id="ENSSAUT00010020143.1">
    <property type="protein sequence ID" value="ENSSAUP00010019043.1"/>
    <property type="gene ID" value="ENSSAUG00010008600.1"/>
</dbReference>
<dbReference type="GO" id="GO:0005980">
    <property type="term" value="P:glycogen catabolic process"/>
    <property type="evidence" value="ECO:0007669"/>
    <property type="project" value="TreeGrafter"/>
</dbReference>
<reference evidence="3" key="3">
    <citation type="submission" date="2025-09" db="UniProtKB">
        <authorList>
            <consortium name="Ensembl"/>
        </authorList>
    </citation>
    <scope>IDENTIFICATION</scope>
</reference>
<reference evidence="3" key="1">
    <citation type="submission" date="2021-04" db="EMBL/GenBank/DDBJ databases">
        <authorList>
            <consortium name="Wellcome Sanger Institute Data Sharing"/>
        </authorList>
    </citation>
    <scope>NUCLEOTIDE SEQUENCE [LARGE SCALE GENOMIC DNA]</scope>
</reference>